<evidence type="ECO:0000256" key="6">
    <source>
        <dbReference type="ARBA" id="ARBA00022729"/>
    </source>
</evidence>
<dbReference type="GO" id="GO:0002224">
    <property type="term" value="P:toll-like receptor signaling pathway"/>
    <property type="evidence" value="ECO:0007669"/>
    <property type="project" value="UniProtKB-UniRule"/>
</dbReference>
<evidence type="ECO:0000256" key="5">
    <source>
        <dbReference type="ARBA" id="ARBA00022692"/>
    </source>
</evidence>
<keyword evidence="3 15" id="KW-0399">Innate immunity</keyword>
<feature type="chain" id="PRO_5017469970" description="Toll-like receptor 2" evidence="18">
    <location>
        <begin position="22"/>
        <end position="766"/>
    </location>
</feature>
<feature type="domain" description="TIR" evidence="19">
    <location>
        <begin position="607"/>
        <end position="758"/>
    </location>
</feature>
<evidence type="ECO:0000256" key="4">
    <source>
        <dbReference type="ARBA" id="ARBA00022614"/>
    </source>
</evidence>
<dbReference type="PIRSF" id="PIRSF037595">
    <property type="entry name" value="Toll-like_receptor"/>
    <property type="match status" value="1"/>
</dbReference>
<dbReference type="Pfam" id="PF01582">
    <property type="entry name" value="TIR"/>
    <property type="match status" value="1"/>
</dbReference>
<evidence type="ECO:0000256" key="10">
    <source>
        <dbReference type="ARBA" id="ARBA00023136"/>
    </source>
</evidence>
<keyword evidence="7" id="KW-0677">Repeat</keyword>
<dbReference type="AlphaFoldDB" id="A0A3B5LDG5"/>
<keyword evidence="9 17" id="KW-1133">Transmembrane helix</keyword>
<evidence type="ECO:0000256" key="2">
    <source>
        <dbReference type="ARBA" id="ARBA00009634"/>
    </source>
</evidence>
<dbReference type="PRINTS" id="PR00019">
    <property type="entry name" value="LEURICHRPT"/>
</dbReference>
<dbReference type="SMART" id="SM00255">
    <property type="entry name" value="TIR"/>
    <property type="match status" value="1"/>
</dbReference>
<reference evidence="20" key="1">
    <citation type="submission" date="2025-08" db="UniProtKB">
        <authorList>
            <consortium name="Ensembl"/>
        </authorList>
    </citation>
    <scope>IDENTIFICATION</scope>
</reference>
<evidence type="ECO:0000256" key="17">
    <source>
        <dbReference type="SAM" id="Phobius"/>
    </source>
</evidence>
<dbReference type="InterPro" id="IPR001611">
    <property type="entry name" value="Leu-rich_rpt"/>
</dbReference>
<dbReference type="Gene3D" id="3.40.50.10140">
    <property type="entry name" value="Toll/interleukin-1 receptor homology (TIR) domain"/>
    <property type="match status" value="1"/>
</dbReference>
<evidence type="ECO:0000256" key="3">
    <source>
        <dbReference type="ARBA" id="ARBA00022588"/>
    </source>
</evidence>
<dbReference type="PANTHER" id="PTHR24365:SF17">
    <property type="entry name" value="TOLL-LIKE RECEPTOR 2"/>
    <property type="match status" value="1"/>
</dbReference>
<dbReference type="PROSITE" id="PS50104">
    <property type="entry name" value="TIR"/>
    <property type="match status" value="1"/>
</dbReference>
<accession>A0A3B5LDG5</accession>
<sequence length="766" mass="87199">MKHLRILAPFLFLSLIRDQTANRDDLRPTCRRCDLHHSCNCSFGGFTHVPMVTDQALSLDLSFNNITMVTQDDLMGHSQLRALDLHGNGLAEIHPSAFDSLWSLEELDLSDNQLKFLNPKWFNKLEPLKHLNLINNPYSFLGSPSLFLGLSRLRRLMFGGPDLKELRREDLSGVTHLEELTVQANNLDRYDAGTFGDIWPLGHVTLSLHGPFLTNPALAAAMLNDVSYPETQLTLSDLRLAHNVSVQPFKDSINIIRYLSLHNVSLSDEACGFLLALLDGVPLRSLSLVGLTLTGEGRWVAANQTDLSSMDEFFASDVIILDILKFAMDSEIQYLVQHQKKLSIINSKLFLLSCYITKKMVNTLYLDVSDNLLTDLTLSYMLCDNDETLQELRVSALNLRNLPIEKMLSIYFPLGSLKVLDLSYNDLKEFVLTLPILRELHLSGNKFLRLPAGGPYHNLQTLMIQSNTLNTFSLSDLQSYRRLENLEAGHNKFVCSCGFVTFLRSQLTGSGDVKITDKHQTYVCDSPLYLQGEAVSHVSLSIIQCQPVLFVSVSCGVALLLGILVAGLLWRCHAFWFLKMTWAWLKATRSSQRRRRNRNTEESDPLLSFDAFVSYSEEDASWVENLLVPEMEEPSDSDSESPTSPLTLCLHKRDFLPGHWIMDNIMSAIERSRRTIFVLSENFVQSDWCRYELDFSHFWLFEAGGDAAILILLEPLSKDDVPKRFCKLRKLMSSTTYLEWPQDEERRPEFWRSLRNALRGDNEQEN</sequence>
<feature type="signal peptide" evidence="18">
    <location>
        <begin position="1"/>
        <end position="21"/>
    </location>
</feature>
<dbReference type="PROSITE" id="PS51450">
    <property type="entry name" value="LRR"/>
    <property type="match status" value="1"/>
</dbReference>
<evidence type="ECO:0000256" key="1">
    <source>
        <dbReference type="ARBA" id="ARBA00004479"/>
    </source>
</evidence>
<dbReference type="InterPro" id="IPR003591">
    <property type="entry name" value="Leu-rich_rpt_typical-subtyp"/>
</dbReference>
<dbReference type="GO" id="GO:0042497">
    <property type="term" value="F:triacyl lipopeptide binding"/>
    <property type="evidence" value="ECO:0007669"/>
    <property type="project" value="TreeGrafter"/>
</dbReference>
<dbReference type="InterPro" id="IPR035897">
    <property type="entry name" value="Toll_tir_struct_dom_sf"/>
</dbReference>
<protein>
    <recommendedName>
        <fullName evidence="15">Toll-like receptor 2</fullName>
    </recommendedName>
</protein>
<dbReference type="SUPFAM" id="SSF52200">
    <property type="entry name" value="Toll/Interleukin receptor TIR domain"/>
    <property type="match status" value="1"/>
</dbReference>
<dbReference type="GO" id="GO:0045087">
    <property type="term" value="P:innate immune response"/>
    <property type="evidence" value="ECO:0007669"/>
    <property type="project" value="UniProtKB-UniRule"/>
</dbReference>
<dbReference type="Gene3D" id="3.80.10.10">
    <property type="entry name" value="Ribonuclease Inhibitor"/>
    <property type="match status" value="1"/>
</dbReference>
<evidence type="ECO:0000256" key="9">
    <source>
        <dbReference type="ARBA" id="ARBA00022989"/>
    </source>
</evidence>
<reference evidence="20" key="2">
    <citation type="submission" date="2025-09" db="UniProtKB">
        <authorList>
            <consortium name="Ensembl"/>
        </authorList>
    </citation>
    <scope>IDENTIFICATION</scope>
</reference>
<evidence type="ECO:0000256" key="7">
    <source>
        <dbReference type="ARBA" id="ARBA00022737"/>
    </source>
</evidence>
<dbReference type="SUPFAM" id="SSF52058">
    <property type="entry name" value="L domain-like"/>
    <property type="match status" value="1"/>
</dbReference>
<dbReference type="GO" id="GO:0006954">
    <property type="term" value="P:inflammatory response"/>
    <property type="evidence" value="ECO:0007669"/>
    <property type="project" value="UniProtKB-UniRule"/>
</dbReference>
<feature type="disulfide bond" evidence="16">
    <location>
        <begin position="354"/>
        <end position="383"/>
    </location>
</feature>
<evidence type="ECO:0000256" key="15">
    <source>
        <dbReference type="PIRNR" id="PIRNR037595"/>
    </source>
</evidence>
<evidence type="ECO:0000256" key="14">
    <source>
        <dbReference type="ARBA" id="ARBA00023198"/>
    </source>
</evidence>
<dbReference type="PRINTS" id="PR01537">
    <property type="entry name" value="INTRLKN1R1F"/>
</dbReference>
<dbReference type="Pfam" id="PF13855">
    <property type="entry name" value="LRR_8"/>
    <property type="match status" value="1"/>
</dbReference>
<name>A0A3B5LDG5_9TELE</name>
<feature type="transmembrane region" description="Helical" evidence="17">
    <location>
        <begin position="548"/>
        <end position="570"/>
    </location>
</feature>
<dbReference type="PANTHER" id="PTHR24365">
    <property type="entry name" value="TOLL-LIKE RECEPTOR"/>
    <property type="match status" value="1"/>
</dbReference>
<evidence type="ECO:0000256" key="12">
    <source>
        <dbReference type="ARBA" id="ARBA00023170"/>
    </source>
</evidence>
<dbReference type="GO" id="GO:0043235">
    <property type="term" value="C:receptor complex"/>
    <property type="evidence" value="ECO:0007669"/>
    <property type="project" value="TreeGrafter"/>
</dbReference>
<evidence type="ECO:0000256" key="8">
    <source>
        <dbReference type="ARBA" id="ARBA00022859"/>
    </source>
</evidence>
<evidence type="ECO:0000256" key="18">
    <source>
        <dbReference type="SAM" id="SignalP"/>
    </source>
</evidence>
<keyword evidence="14 15" id="KW-0395">Inflammatory response</keyword>
<evidence type="ECO:0000313" key="21">
    <source>
        <dbReference type="Proteomes" id="UP000261380"/>
    </source>
</evidence>
<dbReference type="GO" id="GO:0004888">
    <property type="term" value="F:transmembrane signaling receptor activity"/>
    <property type="evidence" value="ECO:0007669"/>
    <property type="project" value="InterPro"/>
</dbReference>
<dbReference type="GO" id="GO:0005886">
    <property type="term" value="C:plasma membrane"/>
    <property type="evidence" value="ECO:0007669"/>
    <property type="project" value="TreeGrafter"/>
</dbReference>
<dbReference type="FunFam" id="3.40.50.10140:FF:000001">
    <property type="entry name" value="Toll-like receptor 2"/>
    <property type="match status" value="1"/>
</dbReference>
<evidence type="ECO:0000256" key="16">
    <source>
        <dbReference type="PIRSR" id="PIRSR037595-2"/>
    </source>
</evidence>
<proteinExistence type="inferred from homology"/>
<keyword evidence="8 15" id="KW-0391">Immunity</keyword>
<comment type="similarity">
    <text evidence="2 15">Belongs to the Toll-like receptor family.</text>
</comment>
<evidence type="ECO:0000256" key="13">
    <source>
        <dbReference type="ARBA" id="ARBA00023180"/>
    </source>
</evidence>
<keyword evidence="5 17" id="KW-0812">Transmembrane</keyword>
<dbReference type="SMART" id="SM00369">
    <property type="entry name" value="LRR_TYP"/>
    <property type="match status" value="5"/>
</dbReference>
<evidence type="ECO:0000313" key="20">
    <source>
        <dbReference type="Ensembl" id="ENSXCOP00000010213.1"/>
    </source>
</evidence>
<evidence type="ECO:0000256" key="11">
    <source>
        <dbReference type="ARBA" id="ARBA00023157"/>
    </source>
</evidence>
<keyword evidence="12 15" id="KW-0675">Receptor</keyword>
<keyword evidence="13" id="KW-0325">Glycoprotein</keyword>
<keyword evidence="10 17" id="KW-0472">Membrane</keyword>
<comment type="subcellular location">
    <subcellularLocation>
        <location evidence="1">Membrane</location>
        <topology evidence="1">Single-pass type I membrane protein</topology>
    </subcellularLocation>
</comment>
<feature type="disulfide bond" evidence="16">
    <location>
        <begin position="33"/>
        <end position="39"/>
    </location>
</feature>
<keyword evidence="11 16" id="KW-1015">Disulfide bond</keyword>
<dbReference type="InterPro" id="IPR017241">
    <property type="entry name" value="Toll-like_receptor"/>
</dbReference>
<keyword evidence="6 18" id="KW-0732">Signal</keyword>
<dbReference type="Proteomes" id="UP000261380">
    <property type="component" value="Unplaced"/>
</dbReference>
<dbReference type="InterPro" id="IPR032675">
    <property type="entry name" value="LRR_dom_sf"/>
</dbReference>
<dbReference type="Ensembl" id="ENSXCOT00000010335.1">
    <property type="protein sequence ID" value="ENSXCOP00000010213.1"/>
    <property type="gene ID" value="ENSXCOG00000007745.1"/>
</dbReference>
<dbReference type="GeneTree" id="ENSGT00940000156323"/>
<dbReference type="InterPro" id="IPR000157">
    <property type="entry name" value="TIR_dom"/>
</dbReference>
<keyword evidence="4" id="KW-0433">Leucine-rich repeat</keyword>
<comment type="function">
    <text evidence="15">Cooperates with LY96 to mediate the innate immune response to bacterial lipoproteins and other microbial cell wall components. Cooperates with TLR1 or TLR6 to mediate the innate immune response to bacterial lipoproteins or lipopeptides. Acts via MYD88 and TRAF6, leading to NF-kappa-B activation, cytokine secretion and the inflammatory response.</text>
</comment>
<evidence type="ECO:0000259" key="19">
    <source>
        <dbReference type="PROSITE" id="PS50104"/>
    </source>
</evidence>
<organism evidence="20 21">
    <name type="scientific">Xiphophorus couchianus</name>
    <name type="common">Monterrey platyfish</name>
    <dbReference type="NCBI Taxonomy" id="32473"/>
    <lineage>
        <taxon>Eukaryota</taxon>
        <taxon>Metazoa</taxon>
        <taxon>Chordata</taxon>
        <taxon>Craniata</taxon>
        <taxon>Vertebrata</taxon>
        <taxon>Euteleostomi</taxon>
        <taxon>Actinopterygii</taxon>
        <taxon>Neopterygii</taxon>
        <taxon>Teleostei</taxon>
        <taxon>Neoteleostei</taxon>
        <taxon>Acanthomorphata</taxon>
        <taxon>Ovalentaria</taxon>
        <taxon>Atherinomorphae</taxon>
        <taxon>Cyprinodontiformes</taxon>
        <taxon>Poeciliidae</taxon>
        <taxon>Poeciliinae</taxon>
        <taxon>Xiphophorus</taxon>
    </lineage>
</organism>
<keyword evidence="21" id="KW-1185">Reference proteome</keyword>